<dbReference type="Pfam" id="PF01022">
    <property type="entry name" value="HTH_5"/>
    <property type="match status" value="1"/>
</dbReference>
<dbReference type="SUPFAM" id="SSF46785">
    <property type="entry name" value="Winged helix' DNA-binding domain"/>
    <property type="match status" value="1"/>
</dbReference>
<dbReference type="InterPro" id="IPR011991">
    <property type="entry name" value="ArsR-like_HTH"/>
</dbReference>
<feature type="domain" description="HTH arsR-type" evidence="4">
    <location>
        <begin position="7"/>
        <end position="105"/>
    </location>
</feature>
<evidence type="ECO:0000256" key="2">
    <source>
        <dbReference type="ARBA" id="ARBA00023125"/>
    </source>
</evidence>
<dbReference type="PROSITE" id="PS50987">
    <property type="entry name" value="HTH_ARSR_2"/>
    <property type="match status" value="1"/>
</dbReference>
<dbReference type="InterPro" id="IPR051011">
    <property type="entry name" value="Metal_resp_trans_reg"/>
</dbReference>
<dbReference type="AlphaFoldDB" id="A0A8J8BDU0"/>
<comment type="caution">
    <text evidence="5">The sequence shown here is derived from an EMBL/GenBank/DDBJ whole genome shotgun (WGS) entry which is preliminary data.</text>
</comment>
<dbReference type="NCBIfam" id="NF033788">
    <property type="entry name" value="HTH_metalloreg"/>
    <property type="match status" value="1"/>
</dbReference>
<keyword evidence="3" id="KW-0804">Transcription</keyword>
<proteinExistence type="predicted"/>
<dbReference type="GO" id="GO:0003700">
    <property type="term" value="F:DNA-binding transcription factor activity"/>
    <property type="evidence" value="ECO:0007669"/>
    <property type="project" value="InterPro"/>
</dbReference>
<dbReference type="PANTHER" id="PTHR43132:SF6">
    <property type="entry name" value="HTH-TYPE TRANSCRIPTIONAL REPRESSOR CZRA"/>
    <property type="match status" value="1"/>
</dbReference>
<evidence type="ECO:0000313" key="6">
    <source>
        <dbReference type="Proteomes" id="UP000677913"/>
    </source>
</evidence>
<protein>
    <submittedName>
        <fullName evidence="5">Winged helix-turn-helix transcriptional regulator</fullName>
    </submittedName>
</protein>
<name>A0A8J8BDU0_9ACTN</name>
<keyword evidence="6" id="KW-1185">Reference proteome</keyword>
<dbReference type="GO" id="GO:0003677">
    <property type="term" value="F:DNA binding"/>
    <property type="evidence" value="ECO:0007669"/>
    <property type="project" value="UniProtKB-KW"/>
</dbReference>
<dbReference type="EMBL" id="JAGSXH010000021">
    <property type="protein sequence ID" value="MBS2963129.1"/>
    <property type="molecule type" value="Genomic_DNA"/>
</dbReference>
<evidence type="ECO:0000313" key="5">
    <source>
        <dbReference type="EMBL" id="MBS2963129.1"/>
    </source>
</evidence>
<dbReference type="SMART" id="SM00418">
    <property type="entry name" value="HTH_ARSR"/>
    <property type="match status" value="1"/>
</dbReference>
<dbReference type="PRINTS" id="PR00778">
    <property type="entry name" value="HTHARSR"/>
</dbReference>
<dbReference type="Proteomes" id="UP000677913">
    <property type="component" value="Unassembled WGS sequence"/>
</dbReference>
<dbReference type="Gene3D" id="1.10.10.10">
    <property type="entry name" value="Winged helix-like DNA-binding domain superfamily/Winged helix DNA-binding domain"/>
    <property type="match status" value="1"/>
</dbReference>
<gene>
    <name evidence="5" type="ORF">KGA66_08740</name>
</gene>
<dbReference type="RefSeq" id="WP_211466530.1">
    <property type="nucleotide sequence ID" value="NZ_JAGSXH010000021.1"/>
</dbReference>
<evidence type="ECO:0000259" key="4">
    <source>
        <dbReference type="PROSITE" id="PS50987"/>
    </source>
</evidence>
<dbReference type="CDD" id="cd00090">
    <property type="entry name" value="HTH_ARSR"/>
    <property type="match status" value="1"/>
</dbReference>
<accession>A0A8J8BDU0</accession>
<evidence type="ECO:0000256" key="1">
    <source>
        <dbReference type="ARBA" id="ARBA00023015"/>
    </source>
</evidence>
<dbReference type="InterPro" id="IPR036390">
    <property type="entry name" value="WH_DNA-bd_sf"/>
</dbReference>
<dbReference type="PANTHER" id="PTHR43132">
    <property type="entry name" value="ARSENICAL RESISTANCE OPERON REPRESSOR ARSR-RELATED"/>
    <property type="match status" value="1"/>
</dbReference>
<keyword evidence="1" id="KW-0805">Transcription regulation</keyword>
<reference evidence="5" key="1">
    <citation type="submission" date="2021-04" db="EMBL/GenBank/DDBJ databases">
        <title>Genome based classification of Actinospica acidithermotolerans sp. nov., an actinobacterium isolated from an Indonesian hot spring.</title>
        <authorList>
            <person name="Kusuma A.B."/>
            <person name="Putra K.E."/>
            <person name="Nafisah S."/>
            <person name="Loh J."/>
            <person name="Nouioui I."/>
            <person name="Goodfellow M."/>
        </authorList>
    </citation>
    <scope>NUCLEOTIDE SEQUENCE</scope>
    <source>
        <strain evidence="5">DSM 45618</strain>
    </source>
</reference>
<sequence length="105" mass="11495">MIRSVLIDRSTAATYAAWFKALADPTRVQILNLLAAAHRPLSVGEIVEHAEVGQPTVSHHLKILAQMRLVRRRRDGTSVLYTVDRAALESCPSAADAVSGRPLLR</sequence>
<evidence type="ECO:0000256" key="3">
    <source>
        <dbReference type="ARBA" id="ARBA00023163"/>
    </source>
</evidence>
<dbReference type="InterPro" id="IPR036388">
    <property type="entry name" value="WH-like_DNA-bd_sf"/>
</dbReference>
<organism evidence="5 6">
    <name type="scientific">Actinocrinis puniceicyclus</name>
    <dbReference type="NCBI Taxonomy" id="977794"/>
    <lineage>
        <taxon>Bacteria</taxon>
        <taxon>Bacillati</taxon>
        <taxon>Actinomycetota</taxon>
        <taxon>Actinomycetes</taxon>
        <taxon>Catenulisporales</taxon>
        <taxon>Actinospicaceae</taxon>
        <taxon>Actinocrinis</taxon>
    </lineage>
</organism>
<keyword evidence="2" id="KW-0238">DNA-binding</keyword>
<dbReference type="InterPro" id="IPR001845">
    <property type="entry name" value="HTH_ArsR_DNA-bd_dom"/>
</dbReference>